<proteinExistence type="predicted"/>
<dbReference type="SUPFAM" id="SSF48371">
    <property type="entry name" value="ARM repeat"/>
    <property type="match status" value="1"/>
</dbReference>
<dbReference type="EMBL" id="CP108482">
    <property type="protein sequence ID" value="WUS61326.1"/>
    <property type="molecule type" value="Genomic_DNA"/>
</dbReference>
<dbReference type="EMBL" id="CP108482">
    <property type="protein sequence ID" value="WUS61852.1"/>
    <property type="molecule type" value="Genomic_DNA"/>
</dbReference>
<accession>A0ABZ1WLR5</accession>
<dbReference type="InterPro" id="IPR011989">
    <property type="entry name" value="ARM-like"/>
</dbReference>
<dbReference type="SMART" id="SM00567">
    <property type="entry name" value="EZ_HEAT"/>
    <property type="match status" value="3"/>
</dbReference>
<dbReference type="InterPro" id="IPR004155">
    <property type="entry name" value="PBS_lyase_HEAT"/>
</dbReference>
<name>A0ABZ1WLR5_9ACTN</name>
<dbReference type="Proteomes" id="UP001432014">
    <property type="component" value="Chromosome"/>
</dbReference>
<dbReference type="Gene3D" id="1.25.10.10">
    <property type="entry name" value="Leucine-rich Repeat Variant"/>
    <property type="match status" value="1"/>
</dbReference>
<protein>
    <submittedName>
        <fullName evidence="2">HEAT repeat domain-containing protein</fullName>
    </submittedName>
</protein>
<organism evidence="2 3">
    <name type="scientific">Kitasatospora herbaricolor</name>
    <dbReference type="NCBI Taxonomy" id="68217"/>
    <lineage>
        <taxon>Bacteria</taxon>
        <taxon>Bacillati</taxon>
        <taxon>Actinomycetota</taxon>
        <taxon>Actinomycetes</taxon>
        <taxon>Kitasatosporales</taxon>
        <taxon>Streptomycetaceae</taxon>
        <taxon>Kitasatospora</taxon>
    </lineage>
</organism>
<evidence type="ECO:0000313" key="2">
    <source>
        <dbReference type="EMBL" id="WUS61852.1"/>
    </source>
</evidence>
<reference evidence="2 3" key="1">
    <citation type="submission" date="2022-10" db="EMBL/GenBank/DDBJ databases">
        <title>The complete genomes of actinobacterial strains from the NBC collection.</title>
        <authorList>
            <person name="Joergensen T.S."/>
            <person name="Alvarez Arevalo M."/>
            <person name="Sterndorff E.B."/>
            <person name="Faurdal D."/>
            <person name="Vuksanovic O."/>
            <person name="Mourched A.-S."/>
            <person name="Charusanti P."/>
            <person name="Shaw S."/>
            <person name="Blin K."/>
            <person name="Weber T."/>
        </authorList>
    </citation>
    <scope>NUCLEOTIDE SEQUENCE [LARGE SCALE GENOMIC DNA]</scope>
    <source>
        <strain evidence="2 3">NBC_01247</strain>
    </source>
</reference>
<sequence length="205" mass="22220">MALTLDEAVEQLGHRLSPKRRSAATRLRRLADPAAGPPLLEALEREVRDPRTWETQYQMVMALGICGHRPALGLLRDLVQRSFEATMVYTALGDAIVRLSAPEATVDSLRWCLDSGTPMLADGALRAVAMQRLRPDTTTIDHVLDLLGPLGPHDGLRFWAAAAAAGWPGPRVQEFLRDCAAGPRADVASAAASSLQGKYQSYTPL</sequence>
<gene>
    <name evidence="1" type="ORF">OG469_00090</name>
    <name evidence="2" type="ORF">OG469_40930</name>
</gene>
<evidence type="ECO:0000313" key="3">
    <source>
        <dbReference type="Proteomes" id="UP001432014"/>
    </source>
</evidence>
<keyword evidence="3" id="KW-1185">Reference proteome</keyword>
<evidence type="ECO:0000313" key="1">
    <source>
        <dbReference type="EMBL" id="WUS61326.1"/>
    </source>
</evidence>
<dbReference type="RefSeq" id="WP_329501058.1">
    <property type="nucleotide sequence ID" value="NZ_CP108460.1"/>
</dbReference>
<dbReference type="InterPro" id="IPR016024">
    <property type="entry name" value="ARM-type_fold"/>
</dbReference>